<feature type="transmembrane region" description="Helical" evidence="1">
    <location>
        <begin position="85"/>
        <end position="105"/>
    </location>
</feature>
<dbReference type="PATRIC" id="fig|1637645.4.peg.610"/>
<keyword evidence="1" id="KW-1133">Transmembrane helix</keyword>
<protein>
    <submittedName>
        <fullName evidence="3">Abortive phage infection protein</fullName>
    </submittedName>
</protein>
<keyword evidence="1" id="KW-0812">Transmembrane</keyword>
<evidence type="ECO:0000313" key="3">
    <source>
        <dbReference type="EMBL" id="KKD34489.1"/>
    </source>
</evidence>
<feature type="transmembrane region" description="Helical" evidence="1">
    <location>
        <begin position="52"/>
        <end position="73"/>
    </location>
</feature>
<dbReference type="GO" id="GO:0004175">
    <property type="term" value="F:endopeptidase activity"/>
    <property type="evidence" value="ECO:0007669"/>
    <property type="project" value="UniProtKB-ARBA"/>
</dbReference>
<dbReference type="InterPro" id="IPR003675">
    <property type="entry name" value="Rce1/LyrA-like_dom"/>
</dbReference>
<feature type="transmembrane region" description="Helical" evidence="1">
    <location>
        <begin position="117"/>
        <end position="143"/>
    </location>
</feature>
<gene>
    <name evidence="3" type="ORF">WN50_30585</name>
</gene>
<dbReference type="Pfam" id="PF02517">
    <property type="entry name" value="Rce1-like"/>
    <property type="match status" value="1"/>
</dbReference>
<accession>A0A0F5Y6J0</accession>
<feature type="transmembrane region" description="Helical" evidence="1">
    <location>
        <begin position="149"/>
        <end position="172"/>
    </location>
</feature>
<evidence type="ECO:0000256" key="1">
    <source>
        <dbReference type="SAM" id="Phobius"/>
    </source>
</evidence>
<dbReference type="EMBL" id="LATL02000035">
    <property type="protein sequence ID" value="KKD34489.1"/>
    <property type="molecule type" value="Genomic_DNA"/>
</dbReference>
<dbReference type="AlphaFoldDB" id="A0A0F5Y6J0"/>
<feature type="transmembrane region" description="Helical" evidence="1">
    <location>
        <begin position="20"/>
        <end position="40"/>
    </location>
</feature>
<dbReference type="PANTHER" id="PTHR43592">
    <property type="entry name" value="CAAX AMINO TERMINAL PROTEASE"/>
    <property type="match status" value="1"/>
</dbReference>
<feature type="domain" description="CAAX prenyl protease 2/Lysostaphin resistance protein A-like" evidence="2">
    <location>
        <begin position="94"/>
        <end position="183"/>
    </location>
</feature>
<name>A0A0F5Y6J0_9CYAN</name>
<dbReference type="PANTHER" id="PTHR43592:SF7">
    <property type="entry name" value="CAAX AMINO TERMINAL PROTEASE FAMILY PROTEIN"/>
    <property type="match status" value="1"/>
</dbReference>
<dbReference type="GO" id="GO:0080120">
    <property type="term" value="P:CAAX-box protein maturation"/>
    <property type="evidence" value="ECO:0007669"/>
    <property type="project" value="UniProtKB-ARBA"/>
</dbReference>
<dbReference type="OrthoDB" id="571316at2"/>
<reference evidence="3 4" key="1">
    <citation type="submission" date="2015-06" db="EMBL/GenBank/DDBJ databases">
        <title>Draft genome assembly of filamentous brackish cyanobacterium Limnoraphis robusta strain CS-951.</title>
        <authorList>
            <person name="Willis A."/>
            <person name="Parks M."/>
            <person name="Burford M.A."/>
        </authorList>
    </citation>
    <scope>NUCLEOTIDE SEQUENCE [LARGE SCALE GENOMIC DNA]</scope>
    <source>
        <strain evidence="3 4">CS-951</strain>
    </source>
</reference>
<sequence>MVEHSPKNPEFEPLTRIQVLVAMGGTATLLLIVAKLWLYLSQVSILPVHFTAVDISLGLAIGILITVASSVIYRLWPAYSRSADLYLKLVLTPLLWPDLLWLGLLPGLSEELLFRGVILAAVGFTPLGLIISSVCFGVLHFSGSQQWPYVIWATVVGLILGYSAIATGNLFVPILAHICTNLISGCLWKLKYIGQGNDHVN</sequence>
<evidence type="ECO:0000313" key="4">
    <source>
        <dbReference type="Proteomes" id="UP000033607"/>
    </source>
</evidence>
<evidence type="ECO:0000259" key="2">
    <source>
        <dbReference type="Pfam" id="PF02517"/>
    </source>
</evidence>
<comment type="caution">
    <text evidence="3">The sequence shown here is derived from an EMBL/GenBank/DDBJ whole genome shotgun (WGS) entry which is preliminary data.</text>
</comment>
<dbReference type="RefSeq" id="WP_046282405.1">
    <property type="nucleotide sequence ID" value="NZ_LATL02000035.1"/>
</dbReference>
<organism evidence="3 4">
    <name type="scientific">Limnoraphis robusta CS-951</name>
    <dbReference type="NCBI Taxonomy" id="1637645"/>
    <lineage>
        <taxon>Bacteria</taxon>
        <taxon>Bacillati</taxon>
        <taxon>Cyanobacteriota</taxon>
        <taxon>Cyanophyceae</taxon>
        <taxon>Oscillatoriophycideae</taxon>
        <taxon>Oscillatoriales</taxon>
        <taxon>Sirenicapillariaceae</taxon>
        <taxon>Limnoraphis</taxon>
    </lineage>
</organism>
<keyword evidence="1" id="KW-0472">Membrane</keyword>
<proteinExistence type="predicted"/>
<dbReference type="Proteomes" id="UP000033607">
    <property type="component" value="Unassembled WGS sequence"/>
</dbReference>